<dbReference type="EMBL" id="CAUYUJ010014800">
    <property type="protein sequence ID" value="CAK0846149.1"/>
    <property type="molecule type" value="Genomic_DNA"/>
</dbReference>
<protein>
    <submittedName>
        <fullName evidence="2">Uncharacterized protein</fullName>
    </submittedName>
</protein>
<accession>A0ABN9TJY7</accession>
<proteinExistence type="predicted"/>
<dbReference type="PANTHER" id="PTHR36960:SF1">
    <property type="entry name" value="SI:DKEY-32E6.3"/>
    <property type="match status" value="1"/>
</dbReference>
<reference evidence="2" key="1">
    <citation type="submission" date="2023-10" db="EMBL/GenBank/DDBJ databases">
        <authorList>
            <person name="Chen Y."/>
            <person name="Shah S."/>
            <person name="Dougan E. K."/>
            <person name="Thang M."/>
            <person name="Chan C."/>
        </authorList>
    </citation>
    <scope>NUCLEOTIDE SEQUENCE [LARGE SCALE GENOMIC DNA]</scope>
</reference>
<name>A0ABN9TJY7_9DINO</name>
<evidence type="ECO:0000313" key="2">
    <source>
        <dbReference type="EMBL" id="CAK0846149.1"/>
    </source>
</evidence>
<keyword evidence="3" id="KW-1185">Reference proteome</keyword>
<evidence type="ECO:0000256" key="1">
    <source>
        <dbReference type="SAM" id="MobiDB-lite"/>
    </source>
</evidence>
<comment type="caution">
    <text evidence="2">The sequence shown here is derived from an EMBL/GenBank/DDBJ whole genome shotgun (WGS) entry which is preliminary data.</text>
</comment>
<dbReference type="Proteomes" id="UP001189429">
    <property type="component" value="Unassembled WGS sequence"/>
</dbReference>
<dbReference type="PANTHER" id="PTHR36960">
    <property type="entry name" value="SI:DKEY-32E6.3"/>
    <property type="match status" value="1"/>
</dbReference>
<gene>
    <name evidence="2" type="ORF">PCOR1329_LOCUS39739</name>
</gene>
<feature type="non-terminal residue" evidence="2">
    <location>
        <position position="1"/>
    </location>
</feature>
<organism evidence="2 3">
    <name type="scientific">Prorocentrum cordatum</name>
    <dbReference type="NCBI Taxonomy" id="2364126"/>
    <lineage>
        <taxon>Eukaryota</taxon>
        <taxon>Sar</taxon>
        <taxon>Alveolata</taxon>
        <taxon>Dinophyceae</taxon>
        <taxon>Prorocentrales</taxon>
        <taxon>Prorocentraceae</taxon>
        <taxon>Prorocentrum</taxon>
    </lineage>
</organism>
<evidence type="ECO:0000313" key="3">
    <source>
        <dbReference type="Proteomes" id="UP001189429"/>
    </source>
</evidence>
<sequence length="300" mass="33279">LTPAFGSGLSGHKYRGIPSRSTPLPPLHTWAARSLEMSFPTLLSCAGSQARHASSPDAKGAAGAEESLRTSDGEAPLLIHFDVNKTILQTDSIQLKDAEDGVREGIAELFWGSVRTDGDKAMWEWTRSKPSCLPPTDDIRTAGDSLVNYAQFCKSTIKDKAARKEAVKTFSLVDAIAKQEMNKQLQLAMKKMQLPPEFRGSPQVEAAGVKGMTYNAFPSLFHLVANLQRSRRSFAILFRSFGVDHEKVQAEWNAFCELRHPIFSRLIEDCSLQASCVAERPRRTFCSRSGCLEEEEEKDR</sequence>
<feature type="region of interest" description="Disordered" evidence="1">
    <location>
        <begin position="50"/>
        <end position="69"/>
    </location>
</feature>